<keyword evidence="1 5" id="KW-0489">Methyltransferase</keyword>
<keyword evidence="2 5" id="KW-0808">Transferase</keyword>
<proteinExistence type="inferred from homology"/>
<feature type="binding site" evidence="5">
    <location>
        <position position="250"/>
    </location>
    <ligand>
        <name>S-adenosyl-L-methionine</name>
        <dbReference type="ChEBI" id="CHEBI:59789"/>
    </ligand>
</feature>
<dbReference type="InterPro" id="IPR054728">
    <property type="entry name" value="RsmB-like_ferredoxin"/>
</dbReference>
<dbReference type="InterPro" id="IPR029063">
    <property type="entry name" value="SAM-dependent_MTases_sf"/>
</dbReference>
<comment type="caution">
    <text evidence="5">Lacks conserved residue(s) required for the propagation of feature annotation.</text>
</comment>
<keyword evidence="8" id="KW-1185">Reference proteome</keyword>
<dbReference type="GO" id="GO:0008168">
    <property type="term" value="F:methyltransferase activity"/>
    <property type="evidence" value="ECO:0007669"/>
    <property type="project" value="UniProtKB-KW"/>
</dbReference>
<evidence type="ECO:0000313" key="8">
    <source>
        <dbReference type="Proteomes" id="UP001198571"/>
    </source>
</evidence>
<dbReference type="InterPro" id="IPR001678">
    <property type="entry name" value="MeTrfase_RsmB-F_NOP2_dom"/>
</dbReference>
<reference evidence="7 8" key="1">
    <citation type="submission" date="2020-07" db="EMBL/GenBank/DDBJ databases">
        <title>Pseudogemmobacter sp. nov., isolated from poultry manure in Taiwan.</title>
        <authorList>
            <person name="Lin S.-Y."/>
            <person name="Tang Y.-S."/>
            <person name="Young C.-C."/>
        </authorList>
    </citation>
    <scope>NUCLEOTIDE SEQUENCE [LARGE SCALE GENOMIC DNA]</scope>
    <source>
        <strain evidence="7 8">CC-YST710</strain>
    </source>
</reference>
<dbReference type="CDD" id="cd02440">
    <property type="entry name" value="AdoMet_MTases"/>
    <property type="match status" value="1"/>
</dbReference>
<dbReference type="RefSeq" id="WP_226934034.1">
    <property type="nucleotide sequence ID" value="NZ_JACDXX010000003.1"/>
</dbReference>
<evidence type="ECO:0000259" key="6">
    <source>
        <dbReference type="PROSITE" id="PS51686"/>
    </source>
</evidence>
<feature type="domain" description="SAM-dependent MTase RsmB/NOP-type" evidence="6">
    <location>
        <begin position="137"/>
        <end position="388"/>
    </location>
</feature>
<dbReference type="Gene3D" id="3.30.70.1170">
    <property type="entry name" value="Sun protein, domain 3"/>
    <property type="match status" value="1"/>
</dbReference>
<evidence type="ECO:0000256" key="1">
    <source>
        <dbReference type="ARBA" id="ARBA00022603"/>
    </source>
</evidence>
<dbReference type="EMBL" id="JACDXX010000003">
    <property type="protein sequence ID" value="MCB5409126.1"/>
    <property type="molecule type" value="Genomic_DNA"/>
</dbReference>
<keyword evidence="4 5" id="KW-0694">RNA-binding</keyword>
<evidence type="ECO:0000256" key="4">
    <source>
        <dbReference type="ARBA" id="ARBA00022884"/>
    </source>
</evidence>
<evidence type="ECO:0000256" key="2">
    <source>
        <dbReference type="ARBA" id="ARBA00022679"/>
    </source>
</evidence>
<keyword evidence="3 5" id="KW-0949">S-adenosyl-L-methionine</keyword>
<dbReference type="PROSITE" id="PS51686">
    <property type="entry name" value="SAM_MT_RSMB_NOP"/>
    <property type="match status" value="1"/>
</dbReference>
<gene>
    <name evidence="7" type="ORF">H0485_03770</name>
</gene>
<dbReference type="GO" id="GO:0032259">
    <property type="term" value="P:methylation"/>
    <property type="evidence" value="ECO:0007669"/>
    <property type="project" value="UniProtKB-KW"/>
</dbReference>
<dbReference type="PANTHER" id="PTHR22807:SF53">
    <property type="entry name" value="RIBOSOMAL RNA SMALL SUBUNIT METHYLTRANSFERASE B-RELATED"/>
    <property type="match status" value="1"/>
</dbReference>
<evidence type="ECO:0000256" key="3">
    <source>
        <dbReference type="ARBA" id="ARBA00022691"/>
    </source>
</evidence>
<dbReference type="Gene3D" id="3.40.50.150">
    <property type="entry name" value="Vaccinia Virus protein VP39"/>
    <property type="match status" value="1"/>
</dbReference>
<dbReference type="Pfam" id="PF01189">
    <property type="entry name" value="Methyltr_RsmB-F"/>
    <property type="match status" value="1"/>
</dbReference>
<dbReference type="PRINTS" id="PR02008">
    <property type="entry name" value="RCMTFAMILY"/>
</dbReference>
<dbReference type="PANTHER" id="PTHR22807">
    <property type="entry name" value="NOP2 YEAST -RELATED NOL1/NOP2/FMU SUN DOMAIN-CONTAINING"/>
    <property type="match status" value="1"/>
</dbReference>
<dbReference type="SUPFAM" id="SSF53335">
    <property type="entry name" value="S-adenosyl-L-methionine-dependent methyltransferases"/>
    <property type="match status" value="1"/>
</dbReference>
<protein>
    <submittedName>
        <fullName evidence="7">RsmB/NOP family class I SAM-dependent RNA methyltransferase</fullName>
    </submittedName>
</protein>
<name>A0ABS8CIC0_9RHOB</name>
<dbReference type="InterPro" id="IPR023267">
    <property type="entry name" value="RCMT"/>
</dbReference>
<accession>A0ABS8CIC0</accession>
<evidence type="ECO:0000313" key="7">
    <source>
        <dbReference type="EMBL" id="MCB5409126.1"/>
    </source>
</evidence>
<sequence>MQNPGRAAAAIQILDQILGGEPAEKALTAWGRASRYAGSKDRAAVRDLVYEALRARRSLAALGGAAADEENGRALVLGLIRARGEAVEAWFAGAPHGPAPVRADEAARVAEGAAALDLPDWLEAPLRQDLAADFDAVIAALRQRAPVFLRVNLARASRELAVNMLAAEGIVAKPHPMVKTALEVSEGARKIQNAEAYLSGVVELQDLSSQAVVAALPLADGMRVLDHCAGGGGKTLAMAGLADLDLFAHDFSPRRMEDLKTRATRAGIEVRLTATPEALAPFDLVLTDVPCSGSGSWRRDPAGKWALTPARLEELQQIQAGILERAAKMLRPGGWLAYATCSFLSAENEAQIAAFRAAHPGWTLEKSLRFSPLQGGDGFYLALLQREA</sequence>
<comment type="similarity">
    <text evidence="5">Belongs to the class I-like SAM-binding methyltransferase superfamily. RsmB/NOP family.</text>
</comment>
<comment type="caution">
    <text evidence="7">The sequence shown here is derived from an EMBL/GenBank/DDBJ whole genome shotgun (WGS) entry which is preliminary data.</text>
</comment>
<dbReference type="Proteomes" id="UP001198571">
    <property type="component" value="Unassembled WGS sequence"/>
</dbReference>
<feature type="active site" description="Nucleophile" evidence="5">
    <location>
        <position position="341"/>
    </location>
</feature>
<evidence type="ECO:0000256" key="5">
    <source>
        <dbReference type="PROSITE-ProRule" id="PRU01023"/>
    </source>
</evidence>
<dbReference type="Pfam" id="PF22458">
    <property type="entry name" value="RsmF-B_ferredox"/>
    <property type="match status" value="1"/>
</dbReference>
<organism evidence="7 8">
    <name type="scientific">Pseudogemmobacter faecipullorum</name>
    <dbReference type="NCBI Taxonomy" id="2755041"/>
    <lineage>
        <taxon>Bacteria</taxon>
        <taxon>Pseudomonadati</taxon>
        <taxon>Pseudomonadota</taxon>
        <taxon>Alphaproteobacteria</taxon>
        <taxon>Rhodobacterales</taxon>
        <taxon>Paracoccaceae</taxon>
        <taxon>Pseudogemmobacter</taxon>
    </lineage>
</organism>
<dbReference type="InterPro" id="IPR049560">
    <property type="entry name" value="MeTrfase_RsmB-F_NOP2_cat"/>
</dbReference>
<feature type="binding site" evidence="5">
    <location>
        <position position="288"/>
    </location>
    <ligand>
        <name>S-adenosyl-L-methionine</name>
        <dbReference type="ChEBI" id="CHEBI:59789"/>
    </ligand>
</feature>